<feature type="binding site" description="in other chain" evidence="5">
    <location>
        <begin position="93"/>
        <end position="96"/>
    </location>
    <ligand>
        <name>phosphate</name>
        <dbReference type="ChEBI" id="CHEBI:43474"/>
        <note>ligand shared between dimeric partners</note>
    </ligand>
</feature>
<accession>A0A371IR68</accession>
<sequence>MSKSPVPTPHNNAVVGDIAETILLPGDPLRAKFIAETFLEDAVQYNTVRGMYGYTGYYKGKKISVQGSGMGMPSIGIYSYELINFYGVKNLIRIGSAGAISDKLKLHDVVIGMGTCTDSNYAYQYNLPGSFAPIANFNLLQRAVNIAASQGTEVTVGNILSSDIFYSDAGLDNLASWKKMGVLCAEMEAAALYMNAARAGVNALCILTISDCPFTGEECSSHDRQIAFTKMMKIALELA</sequence>
<comment type="catalytic activity">
    <reaction evidence="5">
        <text>a purine D-ribonucleoside + phosphate = a purine nucleobase + alpha-D-ribose 1-phosphate</text>
        <dbReference type="Rhea" id="RHEA:19805"/>
        <dbReference type="ChEBI" id="CHEBI:26386"/>
        <dbReference type="ChEBI" id="CHEBI:43474"/>
        <dbReference type="ChEBI" id="CHEBI:57720"/>
        <dbReference type="ChEBI" id="CHEBI:142355"/>
        <dbReference type="EC" id="2.4.2.1"/>
    </reaction>
</comment>
<feature type="binding site" evidence="5">
    <location>
        <position position="10"/>
    </location>
    <ligand>
        <name>a purine D-ribonucleoside</name>
        <dbReference type="ChEBI" id="CHEBI:142355"/>
        <note>ligand shared between dimeric partners</note>
    </ligand>
</feature>
<evidence type="ECO:0000313" key="8">
    <source>
        <dbReference type="Proteomes" id="UP000243494"/>
    </source>
</evidence>
<comment type="catalytic activity">
    <reaction evidence="4">
        <text>uridine + phosphate = alpha-D-ribose 1-phosphate + uracil</text>
        <dbReference type="Rhea" id="RHEA:24388"/>
        <dbReference type="ChEBI" id="CHEBI:16704"/>
        <dbReference type="ChEBI" id="CHEBI:17568"/>
        <dbReference type="ChEBI" id="CHEBI:43474"/>
        <dbReference type="ChEBI" id="CHEBI:57720"/>
        <dbReference type="EC" id="2.4.2.3"/>
    </reaction>
</comment>
<feature type="binding site" description="in other chain" evidence="5">
    <location>
        <position position="30"/>
    </location>
    <ligand>
        <name>phosphate</name>
        <dbReference type="ChEBI" id="CHEBI:43474"/>
        <note>ligand shared between dimeric partners</note>
    </ligand>
</feature>
<protein>
    <recommendedName>
        <fullName evidence="5">Purine nucleoside phosphorylase DeoD-type</fullName>
        <shortName evidence="5">PNP</shortName>
        <ecNumber evidence="5">2.4.2.1</ecNumber>
    </recommendedName>
</protein>
<evidence type="ECO:0000313" key="7">
    <source>
        <dbReference type="EMBL" id="RDY22963.1"/>
    </source>
</evidence>
<comment type="caution">
    <text evidence="7">The sequence shown here is derived from an EMBL/GenBank/DDBJ whole genome shotgun (WGS) entry which is preliminary data.</text>
</comment>
<dbReference type="SUPFAM" id="SSF53167">
    <property type="entry name" value="Purine and uridine phosphorylases"/>
    <property type="match status" value="1"/>
</dbReference>
<feature type="site" description="Important for catalytic activity" evidence="5">
    <location>
        <position position="224"/>
    </location>
</feature>
<gene>
    <name evidence="5 7" type="primary">deoD</name>
    <name evidence="7" type="ORF">CHF27_010685</name>
</gene>
<dbReference type="NCBIfam" id="TIGR00107">
    <property type="entry name" value="deoD"/>
    <property type="match status" value="1"/>
</dbReference>
<feature type="binding site" description="in other chain" evidence="5">
    <location>
        <begin position="186"/>
        <end position="188"/>
    </location>
    <ligand>
        <name>a purine D-ribonucleoside</name>
        <dbReference type="ChEBI" id="CHEBI:142355"/>
        <note>ligand shared between dimeric partners</note>
    </ligand>
</feature>
<dbReference type="InterPro" id="IPR018016">
    <property type="entry name" value="Nucleoside_phosphorylase_CS"/>
</dbReference>
<evidence type="ECO:0000256" key="3">
    <source>
        <dbReference type="ARBA" id="ARBA00022679"/>
    </source>
</evidence>
<evidence type="ECO:0000259" key="6">
    <source>
        <dbReference type="Pfam" id="PF01048"/>
    </source>
</evidence>
<dbReference type="PROSITE" id="PS01232">
    <property type="entry name" value="PNP_UDP_1"/>
    <property type="match status" value="1"/>
</dbReference>
<feature type="domain" description="Nucleoside phosphorylase" evidence="6">
    <location>
        <begin position="22"/>
        <end position="229"/>
    </location>
</feature>
<dbReference type="NCBIfam" id="NF004489">
    <property type="entry name" value="PRK05819.1"/>
    <property type="match status" value="1"/>
</dbReference>
<evidence type="ECO:0000256" key="5">
    <source>
        <dbReference type="HAMAP-Rule" id="MF_01627"/>
    </source>
</evidence>
<proteinExistence type="inferred from homology"/>
<dbReference type="HAMAP" id="MF_01627">
    <property type="entry name" value="Pur_nucleosid_phosp"/>
    <property type="match status" value="1"/>
</dbReference>
<dbReference type="GO" id="GO:0006218">
    <property type="term" value="P:uridine catabolic process"/>
    <property type="evidence" value="ECO:0007669"/>
    <property type="project" value="TreeGrafter"/>
</dbReference>
<keyword evidence="8" id="KW-1185">Reference proteome</keyword>
<dbReference type="EC" id="2.4.2.1" evidence="5"/>
<dbReference type="PANTHER" id="PTHR43691">
    <property type="entry name" value="URIDINE PHOSPHORYLASE"/>
    <property type="match status" value="1"/>
</dbReference>
<evidence type="ECO:0000256" key="2">
    <source>
        <dbReference type="ARBA" id="ARBA00022676"/>
    </source>
</evidence>
<dbReference type="Proteomes" id="UP000243494">
    <property type="component" value="Unassembled WGS sequence"/>
</dbReference>
<dbReference type="GO" id="GO:0004731">
    <property type="term" value="F:purine-nucleoside phosphorylase activity"/>
    <property type="evidence" value="ECO:0007669"/>
    <property type="project" value="UniProtKB-UniRule"/>
</dbReference>
<keyword evidence="3 5" id="KW-0808">Transferase</keyword>
<comment type="similarity">
    <text evidence="1 5">Belongs to the PNP/UDP phosphorylase family.</text>
</comment>
<feature type="active site" description="Proton donor" evidence="5">
    <location>
        <position position="211"/>
    </location>
</feature>
<feature type="binding site" description="in other chain" evidence="5">
    <location>
        <position position="26"/>
    </location>
    <ligand>
        <name>phosphate</name>
        <dbReference type="ChEBI" id="CHEBI:43474"/>
        <note>ligand shared between dimeric partners</note>
    </ligand>
</feature>
<dbReference type="PANTHER" id="PTHR43691:SF11">
    <property type="entry name" value="FI09636P-RELATED"/>
    <property type="match status" value="1"/>
</dbReference>
<evidence type="ECO:0000256" key="1">
    <source>
        <dbReference type="ARBA" id="ARBA00010456"/>
    </source>
</evidence>
<dbReference type="OrthoDB" id="9782889at2"/>
<reference evidence="7 8" key="1">
    <citation type="journal article" date="2017" name="Genome Announc.">
        <title>Draft Genome Sequence of Romboutsia maritimum sp. nov. Strain CCRI-22766(T), Isolated from Coastal Estuarine Mud.</title>
        <authorList>
            <person name="Maheux A.F."/>
            <person name="Boudreau D.K."/>
            <person name="Berube E."/>
            <person name="Boissinot M."/>
            <person name="Raymond F."/>
            <person name="Brodeur S."/>
            <person name="Corbeil J."/>
            <person name="Brightwell G."/>
            <person name="Broda D."/>
            <person name="Omar R.F."/>
            <person name="Bergeron M.G."/>
        </authorList>
    </citation>
    <scope>NUCLEOTIDE SEQUENCE [LARGE SCALE GENOMIC DNA]</scope>
    <source>
        <strain evidence="7 8">CCRI-22766</strain>
    </source>
</reference>
<name>A0A371IR68_9FIRM</name>
<dbReference type="GO" id="GO:0005829">
    <property type="term" value="C:cytosol"/>
    <property type="evidence" value="ECO:0007669"/>
    <property type="project" value="TreeGrafter"/>
</dbReference>
<comment type="subunit">
    <text evidence="5">Homohexamer; trimer of homodimers.</text>
</comment>
<dbReference type="EMBL" id="NOJZ02000022">
    <property type="protein sequence ID" value="RDY22963.1"/>
    <property type="molecule type" value="Genomic_DNA"/>
</dbReference>
<dbReference type="CDD" id="cd09006">
    <property type="entry name" value="PNP_EcPNPI-like"/>
    <property type="match status" value="1"/>
</dbReference>
<keyword evidence="2 5" id="KW-0328">Glycosyltransferase</keyword>
<comment type="function">
    <text evidence="5">Catalyzes the reversible phosphorolytic breakdown of the N-glycosidic bond in the beta-(deoxy)ribonucleoside molecules, with the formation of the corresponding free purine bases and pentose-1-phosphate.</text>
</comment>
<feature type="binding site" description="in other chain" evidence="5">
    <location>
        <begin position="210"/>
        <end position="211"/>
    </location>
    <ligand>
        <name>a purine D-ribonucleoside</name>
        <dbReference type="ChEBI" id="CHEBI:142355"/>
        <note>ligand shared between dimeric partners</note>
    </ligand>
</feature>
<dbReference type="GO" id="GO:0004850">
    <property type="term" value="F:uridine phosphorylase activity"/>
    <property type="evidence" value="ECO:0007669"/>
    <property type="project" value="UniProtKB-EC"/>
</dbReference>
<dbReference type="Gene3D" id="3.40.50.1580">
    <property type="entry name" value="Nucleoside phosphorylase domain"/>
    <property type="match status" value="1"/>
</dbReference>
<comment type="catalytic activity">
    <reaction evidence="5">
        <text>a purine 2'-deoxy-D-ribonucleoside + phosphate = a purine nucleobase + 2-deoxy-alpha-D-ribose 1-phosphate</text>
        <dbReference type="Rhea" id="RHEA:36431"/>
        <dbReference type="ChEBI" id="CHEBI:26386"/>
        <dbReference type="ChEBI" id="CHEBI:43474"/>
        <dbReference type="ChEBI" id="CHEBI:57259"/>
        <dbReference type="ChEBI" id="CHEBI:142361"/>
        <dbReference type="EC" id="2.4.2.1"/>
    </reaction>
</comment>
<dbReference type="InterPro" id="IPR035994">
    <property type="entry name" value="Nucleoside_phosphorylase_sf"/>
</dbReference>
<organism evidence="7 8">
    <name type="scientific">Romboutsia maritimum</name>
    <dbReference type="NCBI Taxonomy" id="2020948"/>
    <lineage>
        <taxon>Bacteria</taxon>
        <taxon>Bacillati</taxon>
        <taxon>Bacillota</taxon>
        <taxon>Clostridia</taxon>
        <taxon>Peptostreptococcales</taxon>
        <taxon>Peptostreptococcaceae</taxon>
        <taxon>Romboutsia</taxon>
    </lineage>
</organism>
<dbReference type="InterPro" id="IPR004402">
    <property type="entry name" value="DeoD-type"/>
</dbReference>
<feature type="binding site" evidence="5">
    <location>
        <position position="49"/>
    </location>
    <ligand>
        <name>phosphate</name>
        <dbReference type="ChEBI" id="CHEBI:43474"/>
        <note>ligand shared between dimeric partners</note>
    </ligand>
</feature>
<dbReference type="GO" id="GO:0042278">
    <property type="term" value="P:purine nucleoside metabolic process"/>
    <property type="evidence" value="ECO:0007669"/>
    <property type="project" value="UniProtKB-UniRule"/>
</dbReference>
<dbReference type="Pfam" id="PF01048">
    <property type="entry name" value="PNP_UDP_1"/>
    <property type="match status" value="1"/>
</dbReference>
<evidence type="ECO:0000256" key="4">
    <source>
        <dbReference type="ARBA" id="ARBA00048447"/>
    </source>
</evidence>
<dbReference type="RefSeq" id="WP_095405809.1">
    <property type="nucleotide sequence ID" value="NZ_NOJZ02000022.1"/>
</dbReference>
<dbReference type="InterPro" id="IPR000845">
    <property type="entry name" value="Nucleoside_phosphorylase_d"/>
</dbReference>
<dbReference type="AlphaFoldDB" id="A0A371IR68"/>